<dbReference type="RefSeq" id="WP_202994998.1">
    <property type="nucleotide sequence ID" value="NZ_JAENHO010000008.1"/>
</dbReference>
<keyword evidence="2" id="KW-1185">Reference proteome</keyword>
<reference evidence="1 2" key="1">
    <citation type="submission" date="2021-01" db="EMBL/GenBank/DDBJ databases">
        <title>Actinoplanes sp. nov. LDG1-01 isolated from lichen.</title>
        <authorList>
            <person name="Saeng-In P."/>
            <person name="Phongsopitanun W."/>
            <person name="Kanchanasin P."/>
            <person name="Yuki M."/>
            <person name="Kudo T."/>
            <person name="Ohkuma M."/>
            <person name="Tanasupawat S."/>
        </authorList>
    </citation>
    <scope>NUCLEOTIDE SEQUENCE [LARGE SCALE GENOMIC DNA]</scope>
    <source>
        <strain evidence="1 2">LDG1-01</strain>
    </source>
</reference>
<dbReference type="Proteomes" id="UP000598996">
    <property type="component" value="Unassembled WGS sequence"/>
</dbReference>
<name>A0ABS1VV72_9ACTN</name>
<proteinExistence type="predicted"/>
<protein>
    <recommendedName>
        <fullName evidence="3">Leucine-rich repeat domain-containing protein</fullName>
    </recommendedName>
</protein>
<comment type="caution">
    <text evidence="1">The sequence shown here is derived from an EMBL/GenBank/DDBJ whole genome shotgun (WGS) entry which is preliminary data.</text>
</comment>
<sequence length="474" mass="50679">MTLKVPAIGDVAVMRLPGGGYGACQVAAAGPILCALAWHSPEPPTLEQLATAGPLRLDHHANPGELALISVVATEPPPPGWQWIGRLPVPGGVPESTDRNSGWWYLAHEVAAQRRWDHELPAEAKQAYARAATRGRVEVDFGDRPQHLLAGRTRLDLTGSGEIDAPADGPVRWAGLDDLPRCTSLVWDGPDRGLGAALAAHPIVDDLTWTDATGEADLSGSGLTSLAINGHVELLRLPRGLTDLHLMAGARIETVDHRGRLTVTVSDAAPLPAGLDQVDELRLSGGGTISAAALPDVESLWLDFNGPPGRLDDAGALGHLPRLSRLMLTDAYGLDADTLPELPALAWLTIHGLRRTTAAALRARYRRTAVRVLIGGAKNDTWLAANLTNPFRDWLDVDVREGKAACKAYASAVRAIDRHDDASLALRTLIDQLNRLDLDTIQREEAGDAFVALAARAGIPPATADTWFDAWRNF</sequence>
<evidence type="ECO:0008006" key="3">
    <source>
        <dbReference type="Google" id="ProtNLM"/>
    </source>
</evidence>
<accession>A0ABS1VV72</accession>
<dbReference type="EMBL" id="JAENHO010000008">
    <property type="protein sequence ID" value="MBL7258379.1"/>
    <property type="molecule type" value="Genomic_DNA"/>
</dbReference>
<gene>
    <name evidence="1" type="ORF">JKJ07_29125</name>
</gene>
<evidence type="ECO:0000313" key="1">
    <source>
        <dbReference type="EMBL" id="MBL7258379.1"/>
    </source>
</evidence>
<evidence type="ECO:0000313" key="2">
    <source>
        <dbReference type="Proteomes" id="UP000598996"/>
    </source>
</evidence>
<organism evidence="1 2">
    <name type="scientific">Paractinoplanes lichenicola</name>
    <dbReference type="NCBI Taxonomy" id="2802976"/>
    <lineage>
        <taxon>Bacteria</taxon>
        <taxon>Bacillati</taxon>
        <taxon>Actinomycetota</taxon>
        <taxon>Actinomycetes</taxon>
        <taxon>Micromonosporales</taxon>
        <taxon>Micromonosporaceae</taxon>
        <taxon>Paractinoplanes</taxon>
    </lineage>
</organism>